<dbReference type="PIRSF" id="PIRSF006806">
    <property type="entry name" value="FTHF_cligase"/>
    <property type="match status" value="1"/>
</dbReference>
<proteinExistence type="inferred from homology"/>
<feature type="binding site" evidence="4">
    <location>
        <begin position="133"/>
        <end position="141"/>
    </location>
    <ligand>
        <name>ATP</name>
        <dbReference type="ChEBI" id="CHEBI:30616"/>
    </ligand>
</feature>
<evidence type="ECO:0000313" key="7">
    <source>
        <dbReference type="Proteomes" id="UP000510886"/>
    </source>
</evidence>
<keyword evidence="6" id="KW-0436">Ligase</keyword>
<dbReference type="RefSeq" id="WP_009553478.1">
    <property type="nucleotide sequence ID" value="NZ_CALVCX010000128.1"/>
</dbReference>
<evidence type="ECO:0000256" key="4">
    <source>
        <dbReference type="PIRSR" id="PIRSR006806-1"/>
    </source>
</evidence>
<feature type="binding site" evidence="4">
    <location>
        <position position="49"/>
    </location>
    <ligand>
        <name>substrate</name>
    </ligand>
</feature>
<keyword evidence="5" id="KW-0460">Magnesium</keyword>
<dbReference type="Pfam" id="PF01812">
    <property type="entry name" value="5-FTHF_cyc-lig"/>
    <property type="match status" value="1"/>
</dbReference>
<dbReference type="InterPro" id="IPR037171">
    <property type="entry name" value="NagB/RpiA_transferase-like"/>
</dbReference>
<dbReference type="Proteomes" id="UP000510886">
    <property type="component" value="Chromosome"/>
</dbReference>
<dbReference type="PANTHER" id="PTHR23407">
    <property type="entry name" value="ATPASE INHIBITOR/5-FORMYLTETRAHYDROFOLATE CYCLO-LIGASE"/>
    <property type="match status" value="1"/>
</dbReference>
<name>A0A7H9EJ30_9LACO</name>
<dbReference type="GO" id="GO:0005524">
    <property type="term" value="F:ATP binding"/>
    <property type="evidence" value="ECO:0007669"/>
    <property type="project" value="UniProtKB-KW"/>
</dbReference>
<keyword evidence="2 4" id="KW-0547">Nucleotide-binding</keyword>
<reference evidence="6 7" key="1">
    <citation type="submission" date="2020-01" db="EMBL/GenBank/DDBJ databases">
        <title>Complete and circular genome sequences of six lactobacillus isolates from horses.</title>
        <authorList>
            <person name="Hassan H.M."/>
        </authorList>
    </citation>
    <scope>NUCLEOTIDE SEQUENCE [LARGE SCALE GENOMIC DNA]</scope>
    <source>
        <strain evidence="6 7">1A</strain>
    </source>
</reference>
<dbReference type="EMBL" id="CP047418">
    <property type="protein sequence ID" value="QLL77222.1"/>
    <property type="molecule type" value="Genomic_DNA"/>
</dbReference>
<keyword evidence="3 4" id="KW-0067">ATP-binding</keyword>
<dbReference type="PANTHER" id="PTHR23407:SF1">
    <property type="entry name" value="5-FORMYLTETRAHYDROFOLATE CYCLO-LIGASE"/>
    <property type="match status" value="1"/>
</dbReference>
<comment type="catalytic activity">
    <reaction evidence="5">
        <text>(6S)-5-formyl-5,6,7,8-tetrahydrofolate + ATP = (6R)-5,10-methenyltetrahydrofolate + ADP + phosphate</text>
        <dbReference type="Rhea" id="RHEA:10488"/>
        <dbReference type="ChEBI" id="CHEBI:30616"/>
        <dbReference type="ChEBI" id="CHEBI:43474"/>
        <dbReference type="ChEBI" id="CHEBI:57455"/>
        <dbReference type="ChEBI" id="CHEBI:57457"/>
        <dbReference type="ChEBI" id="CHEBI:456216"/>
        <dbReference type="EC" id="6.3.3.2"/>
    </reaction>
</comment>
<evidence type="ECO:0000256" key="3">
    <source>
        <dbReference type="ARBA" id="ARBA00022840"/>
    </source>
</evidence>
<dbReference type="GO" id="GO:0030272">
    <property type="term" value="F:5-formyltetrahydrofolate cyclo-ligase activity"/>
    <property type="evidence" value="ECO:0007669"/>
    <property type="project" value="UniProtKB-EC"/>
</dbReference>
<dbReference type="AlphaFoldDB" id="A0A7H9EJ30"/>
<dbReference type="NCBIfam" id="TIGR02727">
    <property type="entry name" value="MTHFS_bact"/>
    <property type="match status" value="1"/>
</dbReference>
<sequence length="189" mass="20995">MINKKTWRQAQIQRLHTHQEEIDQAAAPLITQLITSPFWAQAQTIATTVSGFGEVPTERLINLARTSGKTVVIPRTMPQRQMVFLPDPGPEHRIISEFGIPEPAFDPAAVVDKANIDLIIVPGIAFSQDHGWRLGFGGGYYDRYLSDYSGTTCALVPDAMLFASPEWTVEAFDIPIDHLITTKGLMSFE</sequence>
<gene>
    <name evidence="6" type="ORF">GTO87_00380</name>
</gene>
<protein>
    <recommendedName>
        <fullName evidence="5">5-formyltetrahydrofolate cyclo-ligase</fullName>
        <ecNumber evidence="5">6.3.3.2</ecNumber>
    </recommendedName>
</protein>
<dbReference type="GO" id="GO:0035999">
    <property type="term" value="P:tetrahydrofolate interconversion"/>
    <property type="evidence" value="ECO:0007669"/>
    <property type="project" value="TreeGrafter"/>
</dbReference>
<accession>A0A7H9EJ30</accession>
<keyword evidence="5" id="KW-0479">Metal-binding</keyword>
<evidence type="ECO:0000313" key="6">
    <source>
        <dbReference type="EMBL" id="QLL77222.1"/>
    </source>
</evidence>
<evidence type="ECO:0000256" key="2">
    <source>
        <dbReference type="ARBA" id="ARBA00022741"/>
    </source>
</evidence>
<dbReference type="EC" id="6.3.3.2" evidence="5"/>
<evidence type="ECO:0000256" key="1">
    <source>
        <dbReference type="ARBA" id="ARBA00010638"/>
    </source>
</evidence>
<dbReference type="GO" id="GO:0009396">
    <property type="term" value="P:folic acid-containing compound biosynthetic process"/>
    <property type="evidence" value="ECO:0007669"/>
    <property type="project" value="TreeGrafter"/>
</dbReference>
<dbReference type="KEGG" id="lsw:GTO87_00380"/>
<dbReference type="InterPro" id="IPR002698">
    <property type="entry name" value="FTHF_cligase"/>
</dbReference>
<dbReference type="InterPro" id="IPR024185">
    <property type="entry name" value="FTHF_cligase-like_sf"/>
</dbReference>
<feature type="binding site" evidence="4">
    <location>
        <position position="54"/>
    </location>
    <ligand>
        <name>substrate</name>
    </ligand>
</feature>
<dbReference type="GeneID" id="89599026"/>
<evidence type="ECO:0000256" key="5">
    <source>
        <dbReference type="RuleBase" id="RU361279"/>
    </source>
</evidence>
<feature type="binding site" evidence="4">
    <location>
        <begin position="4"/>
        <end position="8"/>
    </location>
    <ligand>
        <name>ATP</name>
        <dbReference type="ChEBI" id="CHEBI:30616"/>
    </ligand>
</feature>
<comment type="cofactor">
    <cofactor evidence="5">
        <name>Mg(2+)</name>
        <dbReference type="ChEBI" id="CHEBI:18420"/>
    </cofactor>
</comment>
<dbReference type="SUPFAM" id="SSF100950">
    <property type="entry name" value="NagB/RpiA/CoA transferase-like"/>
    <property type="match status" value="1"/>
</dbReference>
<comment type="similarity">
    <text evidence="1 5">Belongs to the 5-formyltetrahydrofolate cyclo-ligase family.</text>
</comment>
<organism evidence="6 7">
    <name type="scientific">Ligilactobacillus saerimneri</name>
    <dbReference type="NCBI Taxonomy" id="228229"/>
    <lineage>
        <taxon>Bacteria</taxon>
        <taxon>Bacillati</taxon>
        <taxon>Bacillota</taxon>
        <taxon>Bacilli</taxon>
        <taxon>Lactobacillales</taxon>
        <taxon>Lactobacillaceae</taxon>
        <taxon>Ligilactobacillus</taxon>
    </lineage>
</organism>
<dbReference type="Gene3D" id="3.40.50.10420">
    <property type="entry name" value="NagB/RpiA/CoA transferase-like"/>
    <property type="match status" value="1"/>
</dbReference>
<dbReference type="GO" id="GO:0046872">
    <property type="term" value="F:metal ion binding"/>
    <property type="evidence" value="ECO:0007669"/>
    <property type="project" value="UniProtKB-KW"/>
</dbReference>